<proteinExistence type="predicted"/>
<feature type="region of interest" description="Disordered" evidence="1">
    <location>
        <begin position="54"/>
        <end position="103"/>
    </location>
</feature>
<comment type="caution">
    <text evidence="2">The sequence shown here is derived from an EMBL/GenBank/DDBJ whole genome shotgun (WGS) entry which is preliminary data.</text>
</comment>
<name>A0AAD8STX2_LOLMU</name>
<accession>A0AAD8STX2</accession>
<gene>
    <name evidence="2" type="ORF">QYE76_052435</name>
</gene>
<sequence length="377" mass="41500">MRLGCLCDSRTPKCPPHLVDAFVRPACSASKADAFSQTRCRSVPLALVSLRHGNGDASLPSGRSPPPPTTQAREEVHGGSWWPARRSRPRPWAPPGTGQGPPWWSSYGPTLAVACASSSSQEDRCFEFLLRIDDDPLGIKRLPDNFAEFVDGVEPAHLHLREASCNFCRWTVEVLFGGRQDVPAHRVGVFARDLTPSPAASSPSSTRETSFAPPLKSFPHRHAACTAGERRSGTAASPYGRRVIKFFLCLGFITDVDADDAFPNDDFFLDVDDLFDNMGDNTNNGHAAAVLIFPMFSVLADNIFDAYASFDKAKEIWDALEAKFGTSDAGIELYVMEQIYDYRMTDERSVVEQAHEIQSLAKELEHFTCVLPAKFIA</sequence>
<evidence type="ECO:0000313" key="3">
    <source>
        <dbReference type="Proteomes" id="UP001231189"/>
    </source>
</evidence>
<evidence type="ECO:0000313" key="2">
    <source>
        <dbReference type="EMBL" id="KAK1664276.1"/>
    </source>
</evidence>
<reference evidence="2" key="1">
    <citation type="submission" date="2023-07" db="EMBL/GenBank/DDBJ databases">
        <title>A chromosome-level genome assembly of Lolium multiflorum.</title>
        <authorList>
            <person name="Chen Y."/>
            <person name="Copetti D."/>
            <person name="Kolliker R."/>
            <person name="Studer B."/>
        </authorList>
    </citation>
    <scope>NUCLEOTIDE SEQUENCE</scope>
    <source>
        <strain evidence="2">02402/16</strain>
        <tissue evidence="2">Leaf</tissue>
    </source>
</reference>
<dbReference type="AlphaFoldDB" id="A0AAD8STX2"/>
<evidence type="ECO:0000256" key="1">
    <source>
        <dbReference type="SAM" id="MobiDB-lite"/>
    </source>
</evidence>
<dbReference type="EMBL" id="JAUUTY010000003">
    <property type="protein sequence ID" value="KAK1664276.1"/>
    <property type="molecule type" value="Genomic_DNA"/>
</dbReference>
<keyword evidence="3" id="KW-1185">Reference proteome</keyword>
<protein>
    <submittedName>
        <fullName evidence="2">Uncharacterized protein</fullName>
    </submittedName>
</protein>
<organism evidence="2 3">
    <name type="scientific">Lolium multiflorum</name>
    <name type="common">Italian ryegrass</name>
    <name type="synonym">Lolium perenne subsp. multiflorum</name>
    <dbReference type="NCBI Taxonomy" id="4521"/>
    <lineage>
        <taxon>Eukaryota</taxon>
        <taxon>Viridiplantae</taxon>
        <taxon>Streptophyta</taxon>
        <taxon>Embryophyta</taxon>
        <taxon>Tracheophyta</taxon>
        <taxon>Spermatophyta</taxon>
        <taxon>Magnoliopsida</taxon>
        <taxon>Liliopsida</taxon>
        <taxon>Poales</taxon>
        <taxon>Poaceae</taxon>
        <taxon>BOP clade</taxon>
        <taxon>Pooideae</taxon>
        <taxon>Poodae</taxon>
        <taxon>Poeae</taxon>
        <taxon>Poeae Chloroplast Group 2 (Poeae type)</taxon>
        <taxon>Loliodinae</taxon>
        <taxon>Loliinae</taxon>
        <taxon>Lolium</taxon>
    </lineage>
</organism>
<dbReference type="Proteomes" id="UP001231189">
    <property type="component" value="Unassembled WGS sequence"/>
</dbReference>
<dbReference type="Pfam" id="PF14223">
    <property type="entry name" value="Retrotran_gag_2"/>
    <property type="match status" value="1"/>
</dbReference>